<reference evidence="7" key="1">
    <citation type="submission" date="2017-04" db="EMBL/GenBank/DDBJ databases">
        <title>Function of individual gut microbiota members based on whole genome sequencing of pure cultures obtained from chicken caecum.</title>
        <authorList>
            <person name="Medvecky M."/>
            <person name="Cejkova D."/>
            <person name="Polansky O."/>
            <person name="Karasova D."/>
            <person name="Kubasova T."/>
            <person name="Cizek A."/>
            <person name="Rychlik I."/>
        </authorList>
    </citation>
    <scope>NUCLEOTIDE SEQUENCE [LARGE SCALE GENOMIC DNA]</scope>
    <source>
        <strain evidence="7">An90</strain>
    </source>
</reference>
<keyword evidence="2" id="KW-0645">Protease</keyword>
<dbReference type="GO" id="GO:0005886">
    <property type="term" value="C:plasma membrane"/>
    <property type="evidence" value="ECO:0007669"/>
    <property type="project" value="TreeGrafter"/>
</dbReference>
<dbReference type="Pfam" id="PF03793">
    <property type="entry name" value="PASTA"/>
    <property type="match status" value="1"/>
</dbReference>
<dbReference type="Gene3D" id="3.30.10.20">
    <property type="match status" value="1"/>
</dbReference>
<dbReference type="GO" id="GO:0004180">
    <property type="term" value="F:carboxypeptidase activity"/>
    <property type="evidence" value="ECO:0007669"/>
    <property type="project" value="UniProtKB-KW"/>
</dbReference>
<dbReference type="PANTHER" id="PTHR30627:SF1">
    <property type="entry name" value="PEPTIDOGLYCAN D,D-TRANSPEPTIDASE FTSI"/>
    <property type="match status" value="1"/>
</dbReference>
<dbReference type="Gene3D" id="3.30.450.330">
    <property type="match status" value="1"/>
</dbReference>
<evidence type="ECO:0000259" key="5">
    <source>
        <dbReference type="PROSITE" id="PS51178"/>
    </source>
</evidence>
<dbReference type="CDD" id="cd06575">
    <property type="entry name" value="PASTA_Pbp2x-like_2"/>
    <property type="match status" value="1"/>
</dbReference>
<evidence type="ECO:0000256" key="1">
    <source>
        <dbReference type="ARBA" id="ARBA00004370"/>
    </source>
</evidence>
<organism evidence="6 7">
    <name type="scientific">Alistipes onderdonkii</name>
    <dbReference type="NCBI Taxonomy" id="328813"/>
    <lineage>
        <taxon>Bacteria</taxon>
        <taxon>Pseudomonadati</taxon>
        <taxon>Bacteroidota</taxon>
        <taxon>Bacteroidia</taxon>
        <taxon>Bacteroidales</taxon>
        <taxon>Rikenellaceae</taxon>
        <taxon>Alistipes</taxon>
    </lineage>
</organism>
<keyword evidence="2" id="KW-0378">Hydrolase</keyword>
<dbReference type="Pfam" id="PF00905">
    <property type="entry name" value="Transpeptidase"/>
    <property type="match status" value="1"/>
</dbReference>
<dbReference type="GO" id="GO:0008658">
    <property type="term" value="F:penicillin binding"/>
    <property type="evidence" value="ECO:0007669"/>
    <property type="project" value="InterPro"/>
</dbReference>
<dbReference type="Proteomes" id="UP000195772">
    <property type="component" value="Unassembled WGS sequence"/>
</dbReference>
<evidence type="ECO:0000256" key="2">
    <source>
        <dbReference type="ARBA" id="ARBA00022645"/>
    </source>
</evidence>
<keyword evidence="2" id="KW-0121">Carboxypeptidase</keyword>
<dbReference type="SUPFAM" id="SSF56601">
    <property type="entry name" value="beta-lactamase/transpeptidase-like"/>
    <property type="match status" value="1"/>
</dbReference>
<dbReference type="InterPro" id="IPR012338">
    <property type="entry name" value="Beta-lactam/transpept-like"/>
</dbReference>
<dbReference type="GO" id="GO:0071555">
    <property type="term" value="P:cell wall organization"/>
    <property type="evidence" value="ECO:0007669"/>
    <property type="project" value="TreeGrafter"/>
</dbReference>
<dbReference type="eggNOG" id="COG2815">
    <property type="taxonomic scope" value="Bacteria"/>
</dbReference>
<keyword evidence="4" id="KW-0812">Transmembrane</keyword>
<dbReference type="PANTHER" id="PTHR30627">
    <property type="entry name" value="PEPTIDOGLYCAN D,D-TRANSPEPTIDASE"/>
    <property type="match status" value="1"/>
</dbReference>
<keyword evidence="6" id="KW-0132">Cell division</keyword>
<dbReference type="eggNOG" id="COG0768">
    <property type="taxonomic scope" value="Bacteria"/>
</dbReference>
<dbReference type="SUPFAM" id="SSF56519">
    <property type="entry name" value="Penicillin binding protein dimerisation domain"/>
    <property type="match status" value="1"/>
</dbReference>
<dbReference type="InterPro" id="IPR001460">
    <property type="entry name" value="PCN-bd_Tpept"/>
</dbReference>
<evidence type="ECO:0000256" key="4">
    <source>
        <dbReference type="SAM" id="Phobius"/>
    </source>
</evidence>
<feature type="domain" description="PASTA" evidence="5">
    <location>
        <begin position="697"/>
        <end position="755"/>
    </location>
</feature>
<gene>
    <name evidence="6" type="ORF">B5G41_09845</name>
</gene>
<keyword evidence="4" id="KW-1133">Transmembrane helix</keyword>
<dbReference type="OrthoDB" id="9804124at2"/>
<dbReference type="SMART" id="SM00740">
    <property type="entry name" value="PASTA"/>
    <property type="match status" value="1"/>
</dbReference>
<dbReference type="GO" id="GO:0051301">
    <property type="term" value="P:cell division"/>
    <property type="evidence" value="ECO:0007669"/>
    <property type="project" value="UniProtKB-KW"/>
</dbReference>
<sequence length="755" mass="85013">MKQERSKIKSDILLRVRLLYVLFILAGLTVFARLVWVQLFSAEVAYNADRLASRIFTEETIPAQRGSILSRNGAPLATSIFCYQAAFDFASPGLDSLKTFREQSDSLAKLLSAFFKDKPASEYARRFREEHARRYRLVNGRDTSYLRSEGWLSRMMDRLRGEEYVTRKIYDTIRDHTPVNIFPREVDYAEWQTLRRYPMLNWNMGMVYRLVERDQRIYPQGELARRTIGLTGDKGNYGIEEAYREELAGRDGKALRQRIARGFYGRVAGAGHEDPVDGYDIVTTLDLDLQDVADKALRRQLEAQNAIWGTTIVMEVETGEILAMANLGRSGSSGGSYYERENYALGRSMEPGSTFKLATMLTLLDDAGMSPETTYDTHNGDPVTVGPARNIRDSHRGDHVIDFRRAVASSSNVYFAKAIWDRYGITGKKQEYSDFLHEKLHLGKTVGLERLGERAPSITADWKVPDPGVMLVKMSYGYRVRLAPIQMITFYNAIANGGKMISPVLIRELRRGDHVEERFETQTIASSICSRAALREVQRCLELVCTQGTASLYFKDSTRLRVAAKTGTAQITDARSREGRYYLGSMVAYFPADNPRYTVLTTIETRAQPGKAYYGGPLAGPVVKRMVDYIYNRNRDWYGRVERHGDRCYPGHVKGGDIAQIRRVADKFSPRASFDQRTGWGRARVDSLSNVIITSLPPETGTMPDVRGMGLKDALFVLESRGLKVRFSGVGAVTQQSIPAGARITPGSTVGITLK</sequence>
<protein>
    <submittedName>
        <fullName evidence="6">Cell division protein FtsI</fullName>
    </submittedName>
</protein>
<keyword evidence="6" id="KW-0131">Cell cycle</keyword>
<dbReference type="PROSITE" id="PS51178">
    <property type="entry name" value="PASTA"/>
    <property type="match status" value="1"/>
</dbReference>
<dbReference type="InterPro" id="IPR005311">
    <property type="entry name" value="PBP_dimer"/>
</dbReference>
<comment type="caution">
    <text evidence="6">The sequence shown here is derived from an EMBL/GenBank/DDBJ whole genome shotgun (WGS) entry which is preliminary data.</text>
</comment>
<dbReference type="InterPro" id="IPR036138">
    <property type="entry name" value="PBP_dimer_sf"/>
</dbReference>
<dbReference type="Gene3D" id="3.90.1310.10">
    <property type="entry name" value="Penicillin-binding protein 2a (Domain 2)"/>
    <property type="match status" value="1"/>
</dbReference>
<comment type="subcellular location">
    <subcellularLocation>
        <location evidence="1">Membrane</location>
    </subcellularLocation>
</comment>
<name>A0A1Y3QT91_9BACT</name>
<accession>A0A1Y3QT91</accession>
<dbReference type="AlphaFoldDB" id="A0A1Y3QT91"/>
<dbReference type="Gene3D" id="3.40.710.10">
    <property type="entry name" value="DD-peptidase/beta-lactamase superfamily"/>
    <property type="match status" value="1"/>
</dbReference>
<keyword evidence="3 4" id="KW-0472">Membrane</keyword>
<dbReference type="InterPro" id="IPR050515">
    <property type="entry name" value="Beta-lactam/transpept"/>
</dbReference>
<dbReference type="EMBL" id="NFHB01000006">
    <property type="protein sequence ID" value="OUN02826.1"/>
    <property type="molecule type" value="Genomic_DNA"/>
</dbReference>
<dbReference type="RefSeq" id="WP_087402685.1">
    <property type="nucleotide sequence ID" value="NZ_NFHB01000006.1"/>
</dbReference>
<evidence type="ECO:0000256" key="3">
    <source>
        <dbReference type="ARBA" id="ARBA00023136"/>
    </source>
</evidence>
<dbReference type="InterPro" id="IPR005543">
    <property type="entry name" value="PASTA_dom"/>
</dbReference>
<dbReference type="Pfam" id="PF03717">
    <property type="entry name" value="PBP_dimer"/>
    <property type="match status" value="1"/>
</dbReference>
<proteinExistence type="predicted"/>
<evidence type="ECO:0000313" key="7">
    <source>
        <dbReference type="Proteomes" id="UP000195772"/>
    </source>
</evidence>
<evidence type="ECO:0000313" key="6">
    <source>
        <dbReference type="EMBL" id="OUN02826.1"/>
    </source>
</evidence>
<feature type="transmembrane region" description="Helical" evidence="4">
    <location>
        <begin position="12"/>
        <end position="36"/>
    </location>
</feature>
<dbReference type="SUPFAM" id="SSF54184">
    <property type="entry name" value="Penicillin-binding protein 2x (pbp-2x), c-terminal domain"/>
    <property type="match status" value="1"/>
</dbReference>